<evidence type="ECO:0000259" key="7">
    <source>
        <dbReference type="PROSITE" id="PS51233"/>
    </source>
</evidence>
<dbReference type="SMART" id="SM00216">
    <property type="entry name" value="VWD"/>
    <property type="match status" value="1"/>
</dbReference>
<dbReference type="PANTHER" id="PTHR11339:SF371">
    <property type="entry name" value="MUCIN-2"/>
    <property type="match status" value="1"/>
</dbReference>
<dbReference type="Gene3D" id="2.10.25.10">
    <property type="entry name" value="Laminin"/>
    <property type="match status" value="1"/>
</dbReference>
<dbReference type="GO" id="GO:0031012">
    <property type="term" value="C:extracellular matrix"/>
    <property type="evidence" value="ECO:0007669"/>
    <property type="project" value="TreeGrafter"/>
</dbReference>
<dbReference type="InterPro" id="IPR036084">
    <property type="entry name" value="Ser_inhib-like_sf"/>
</dbReference>
<keyword evidence="2" id="KW-0964">Secreted</keyword>
<comment type="subcellular location">
    <subcellularLocation>
        <location evidence="1">Secreted</location>
    </subcellularLocation>
</comment>
<feature type="region of interest" description="Disordered" evidence="6">
    <location>
        <begin position="653"/>
        <end position="709"/>
    </location>
</feature>
<dbReference type="EMBL" id="JWIN03000075">
    <property type="protein sequence ID" value="KAB1251587.1"/>
    <property type="molecule type" value="Genomic_DNA"/>
</dbReference>
<evidence type="ECO:0000256" key="2">
    <source>
        <dbReference type="ARBA" id="ARBA00022525"/>
    </source>
</evidence>
<evidence type="ECO:0000313" key="9">
    <source>
        <dbReference type="Proteomes" id="UP000299084"/>
    </source>
</evidence>
<dbReference type="SUPFAM" id="SSF57567">
    <property type="entry name" value="Serine protease inhibitors"/>
    <property type="match status" value="1"/>
</dbReference>
<dbReference type="GO" id="GO:0005615">
    <property type="term" value="C:extracellular space"/>
    <property type="evidence" value="ECO:0007669"/>
    <property type="project" value="TreeGrafter"/>
</dbReference>
<name>A0A5N4BYB4_CAMDR</name>
<keyword evidence="9" id="KW-1185">Reference proteome</keyword>
<keyword evidence="5" id="KW-0325">Glycoprotein</keyword>
<proteinExistence type="predicted"/>
<sequence length="838" mass="89507">MTKAQPLQGTSTEALSFGRAPPEGPWRPGLLTPPPAAPPEGRTRNHGHSVCSTWGDSHYKTFDGDVFRFPGLCDYNFASDCRDAYKEFAVHLKRGPGRSGGHPQIEYILLTVKDDTIYLTPQLAVVNGAMVSTPHYSSGLLIEKSDAYTKVYSRAGLALMWDREDSLMLELDSKFQNHTCGLCGDYNGLQTYSEFLSDGVVFSPIEFGNLQKINKPEVVCEDPEEVPASESCSEHRAECESLLMGTAFEDCQGLVPLQPYVQACVQDRCQCAQGGSCVCSTVAEFSRQCSHAGGRPGNWRTATLCAKSCPGNMVYLESGSPCVDTCSHLEVSSLCEEHRMDGCFCPEGDKAQALCNDDIAGGGCIPVSPCHCKFTGACTSPASRSPANCEQWGTPTTTPTPSGRADVLRLHDKQTCLKTVVLWRQQEEPHSPSSNVLHHLLVSTAFGLRLQVQLLPVMSLLTLDRPRGTAGVCQNGRLLCKQVRLIDQVSVPSFCRLYGPKIHVDCNNLTALAIRNPRAASCQKLAAGSVLPEGVDQRCVCPRGCLMTGRVVCGGGAVPLLHNSDVYPPGPRSGWTATPAHCQKGRWACTQSVCHGTCAVYGNGHYITFDGRKPAAGPGPGSGAPGPPGLLWPETLAGLFSIVTENVPCGTTGVTARSHQDLPGEDGAEAGGQTLHSDPVDVGPPRGYTTRESRAHGGCSLRWTPSPSTRPASTIVLLRHRGDCEVFCSAVASYAQECTKEGACVTWRTPELCYSPVPPGATPVPQEQAHLDEDLKKCVRGTNAAATSRTLATEGSVRAHGEALPVLVLRCTKSSKVVCGWKKVELPSACEALGAAAQ</sequence>
<dbReference type="PROSITE" id="PS51233">
    <property type="entry name" value="VWFD"/>
    <property type="match status" value="1"/>
</dbReference>
<keyword evidence="4" id="KW-1015">Disulfide bond</keyword>
<reference evidence="8 9" key="1">
    <citation type="journal article" date="2019" name="Mol. Ecol. Resour.">
        <title>Improving Illumina assemblies with Hi-C and long reads: an example with the North African dromedary.</title>
        <authorList>
            <person name="Elbers J.P."/>
            <person name="Rogers M.F."/>
            <person name="Perelman P.L."/>
            <person name="Proskuryakova A.A."/>
            <person name="Serdyukova N.A."/>
            <person name="Johnson W.E."/>
            <person name="Horin P."/>
            <person name="Corander J."/>
            <person name="Murphy D."/>
            <person name="Burger P.A."/>
        </authorList>
    </citation>
    <scope>NUCLEOTIDE SEQUENCE [LARGE SCALE GENOMIC DNA]</scope>
    <source>
        <strain evidence="8">Drom800</strain>
        <tissue evidence="8">Blood</tissue>
    </source>
</reference>
<organism evidence="8 9">
    <name type="scientific">Camelus dromedarius</name>
    <name type="common">Dromedary</name>
    <name type="synonym">Arabian camel</name>
    <dbReference type="NCBI Taxonomy" id="9838"/>
    <lineage>
        <taxon>Eukaryota</taxon>
        <taxon>Metazoa</taxon>
        <taxon>Chordata</taxon>
        <taxon>Craniata</taxon>
        <taxon>Vertebrata</taxon>
        <taxon>Euteleostomi</taxon>
        <taxon>Mammalia</taxon>
        <taxon>Eutheria</taxon>
        <taxon>Laurasiatheria</taxon>
        <taxon>Artiodactyla</taxon>
        <taxon>Tylopoda</taxon>
        <taxon>Camelidae</taxon>
        <taxon>Camelus</taxon>
    </lineage>
</organism>
<evidence type="ECO:0000256" key="5">
    <source>
        <dbReference type="ARBA" id="ARBA00023180"/>
    </source>
</evidence>
<dbReference type="Pfam" id="PF00094">
    <property type="entry name" value="VWD"/>
    <property type="match status" value="1"/>
</dbReference>
<gene>
    <name evidence="8" type="primary">Mucin-2</name>
    <name evidence="8" type="ORF">Cadr_000030517</name>
</gene>
<comment type="caution">
    <text evidence="8">The sequence shown here is derived from an EMBL/GenBank/DDBJ whole genome shotgun (WGS) entry which is preliminary data.</text>
</comment>
<evidence type="ECO:0000313" key="8">
    <source>
        <dbReference type="EMBL" id="KAB1251587.1"/>
    </source>
</evidence>
<protein>
    <submittedName>
        <fullName evidence="8">Mucin-2</fullName>
    </submittedName>
</protein>
<evidence type="ECO:0000256" key="1">
    <source>
        <dbReference type="ARBA" id="ARBA00004613"/>
    </source>
</evidence>
<dbReference type="InterPro" id="IPR014853">
    <property type="entry name" value="VWF/SSPO/ZAN-like_Cys-rich_dom"/>
</dbReference>
<feature type="compositionally biased region" description="Polar residues" evidence="6">
    <location>
        <begin position="1"/>
        <end position="14"/>
    </location>
</feature>
<dbReference type="InterPro" id="IPR050780">
    <property type="entry name" value="Mucin_vWF_Thrombospondin_sf"/>
</dbReference>
<dbReference type="Proteomes" id="UP000299084">
    <property type="component" value="Unassembled WGS sequence"/>
</dbReference>
<evidence type="ECO:0000256" key="3">
    <source>
        <dbReference type="ARBA" id="ARBA00022737"/>
    </source>
</evidence>
<keyword evidence="3" id="KW-0677">Repeat</keyword>
<dbReference type="FunFam" id="2.10.25.10:FF:000153">
    <property type="entry name" value="MUC5B isoform 1"/>
    <property type="match status" value="1"/>
</dbReference>
<dbReference type="Pfam" id="PF08742">
    <property type="entry name" value="C8"/>
    <property type="match status" value="2"/>
</dbReference>
<dbReference type="CDD" id="cd19941">
    <property type="entry name" value="TIL"/>
    <property type="match status" value="1"/>
</dbReference>
<dbReference type="SMART" id="SM00832">
    <property type="entry name" value="C8"/>
    <property type="match status" value="2"/>
</dbReference>
<evidence type="ECO:0000256" key="6">
    <source>
        <dbReference type="SAM" id="MobiDB-lite"/>
    </source>
</evidence>
<feature type="domain" description="VWFD" evidence="7">
    <location>
        <begin position="49"/>
        <end position="221"/>
    </location>
</feature>
<accession>A0A5N4BYB4</accession>
<dbReference type="AlphaFoldDB" id="A0A5N4BYB4"/>
<dbReference type="STRING" id="9838.ENSCDRP00005015173"/>
<evidence type="ECO:0000256" key="4">
    <source>
        <dbReference type="ARBA" id="ARBA00023157"/>
    </source>
</evidence>
<dbReference type="InterPro" id="IPR001846">
    <property type="entry name" value="VWF_type-D"/>
</dbReference>
<dbReference type="PANTHER" id="PTHR11339">
    <property type="entry name" value="EXTRACELLULAR MATRIX GLYCOPROTEIN RELATED"/>
    <property type="match status" value="1"/>
</dbReference>
<feature type="region of interest" description="Disordered" evidence="6">
    <location>
        <begin position="1"/>
        <end position="48"/>
    </location>
</feature>